<reference evidence="2 3" key="1">
    <citation type="submission" date="2012-05" db="EMBL/GenBank/DDBJ databases">
        <title>Genome sequence of Nitritalea halalkaliphila LW7.</title>
        <authorList>
            <person name="Jangir P.K."/>
            <person name="Singh A."/>
            <person name="Shivaji S."/>
            <person name="Sharma R."/>
        </authorList>
    </citation>
    <scope>NUCLEOTIDE SEQUENCE [LARGE SCALE GENOMIC DNA]</scope>
    <source>
        <strain evidence="2 3">LW7</strain>
    </source>
</reference>
<dbReference type="AlphaFoldDB" id="I5BZ78"/>
<dbReference type="RefSeq" id="WP_009056246.1">
    <property type="nucleotide sequence ID" value="NZ_AJYA01000037.1"/>
</dbReference>
<dbReference type="STRING" id="1189621.A3SI_14879"/>
<sequence>MGILRLDDQVNLLFTPAVGFYEHELMRYTFSTDPVDGATKLPLTQTPVSFDATLVELPLLLKYKSQRFNNTRMYFIGGLNYMFRTKSQDEANLEDLVLTGQDLSLELGMGFDIYFRFFKWSPEIRFSHGLLDVYKAGADLNDTNYGDALQSVRRRNIRLIFNFQ</sequence>
<proteinExistence type="predicted"/>
<accession>I5BZ78</accession>
<feature type="domain" description="Outer membrane protein beta-barrel" evidence="1">
    <location>
        <begin position="49"/>
        <end position="133"/>
    </location>
</feature>
<name>I5BZ78_9BACT</name>
<gene>
    <name evidence="2" type="ORF">A3SI_14879</name>
</gene>
<dbReference type="Pfam" id="PF13568">
    <property type="entry name" value="OMP_b-brl_2"/>
    <property type="match status" value="1"/>
</dbReference>
<comment type="caution">
    <text evidence="2">The sequence shown here is derived from an EMBL/GenBank/DDBJ whole genome shotgun (WGS) entry which is preliminary data.</text>
</comment>
<evidence type="ECO:0000313" key="3">
    <source>
        <dbReference type="Proteomes" id="UP000005551"/>
    </source>
</evidence>
<evidence type="ECO:0000313" key="2">
    <source>
        <dbReference type="EMBL" id="EIM74880.1"/>
    </source>
</evidence>
<dbReference type="EMBL" id="AJYA01000037">
    <property type="protein sequence ID" value="EIM74880.1"/>
    <property type="molecule type" value="Genomic_DNA"/>
</dbReference>
<dbReference type="Proteomes" id="UP000005551">
    <property type="component" value="Unassembled WGS sequence"/>
</dbReference>
<keyword evidence="3" id="KW-1185">Reference proteome</keyword>
<evidence type="ECO:0000259" key="1">
    <source>
        <dbReference type="Pfam" id="PF13568"/>
    </source>
</evidence>
<organism evidence="2 3">
    <name type="scientific">Nitritalea halalkaliphila LW7</name>
    <dbReference type="NCBI Taxonomy" id="1189621"/>
    <lineage>
        <taxon>Bacteria</taxon>
        <taxon>Pseudomonadati</taxon>
        <taxon>Bacteroidota</taxon>
        <taxon>Cytophagia</taxon>
        <taxon>Cytophagales</taxon>
        <taxon>Cyclobacteriaceae</taxon>
        <taxon>Nitritalea</taxon>
    </lineage>
</organism>
<dbReference type="PATRIC" id="fig|1189621.3.peg.3095"/>
<protein>
    <submittedName>
        <fullName evidence="2">Port-like protein</fullName>
    </submittedName>
</protein>
<dbReference type="InterPro" id="IPR025665">
    <property type="entry name" value="Beta-barrel_OMP_2"/>
</dbReference>